<dbReference type="InterPro" id="IPR043129">
    <property type="entry name" value="ATPase_NBD"/>
</dbReference>
<dbReference type="InterPro" id="IPR004000">
    <property type="entry name" value="Actin"/>
</dbReference>
<evidence type="ECO:0000256" key="2">
    <source>
        <dbReference type="RuleBase" id="RU000487"/>
    </source>
</evidence>
<dbReference type="PRINTS" id="PR00190">
    <property type="entry name" value="ACTIN"/>
</dbReference>
<evidence type="ECO:0000313" key="3">
    <source>
        <dbReference type="EMBL" id="GCB62847.1"/>
    </source>
</evidence>
<evidence type="ECO:0000256" key="1">
    <source>
        <dbReference type="ARBA" id="ARBA00006752"/>
    </source>
</evidence>
<dbReference type="STRING" id="75743.A0A401NPT1"/>
<sequence length="558" mass="61899">MGCASSVKTTQPASSVGVIQPQSFIQETLTVTDRLCPSEHSRPPKGDLGLVADCEKADQEIGELLCQSRAHFNQRAADPSPHDLNGSITVERISKSNERNLGKQQCDLKDIINSVSEDQGQTVSKVSVCVQGDVNDPTQSETAKAPGVGFHNLMLQCEGHLLMRHDGSSFSRVTDSSSSLPSDLCPPVIIDNGSGLIKAGLSGNHSPTYVFPSVVGRPKNSTLNVFGLSESCTYVGEEAQRKRSILHLIYPIQHGLIANWMEMEVLWRHTFENELRVDIQEHPIVLTEPPNNPQQNKERTTEILFETFQVPSLFLGIQAVLALHSTGKVTGTVIDSGSAVTHVVPIFEGGALENITQRVYLGGQDLTEYMMRSLTENNSWSFTSKAGLDIIRNIKEKFCYIALNFEAELENFKNNSEEIKEEYELPDGQKMIITNQKFICPEVIFKPFILGKDIQNLPALGHSVIERCSEETRNDMYANIVLAGGNSMFRNMEERLQQEMTNLAKPGTKVKVHAPPNRNYLSWKGAAILSGLSNFHQMCVTRQDFEEFGTTVLHRKLI</sequence>
<dbReference type="Pfam" id="PF00022">
    <property type="entry name" value="Actin"/>
    <property type="match status" value="1"/>
</dbReference>
<dbReference type="Gene3D" id="3.30.420.40">
    <property type="match status" value="2"/>
</dbReference>
<dbReference type="Gene3D" id="3.90.640.10">
    <property type="entry name" value="Actin, Chain A, domain 4"/>
    <property type="match status" value="1"/>
</dbReference>
<dbReference type="FunFam" id="3.30.420.40:FF:000058">
    <property type="entry name" value="Putative actin-related protein 5"/>
    <property type="match status" value="1"/>
</dbReference>
<dbReference type="EMBL" id="BFAA01005271">
    <property type="protein sequence ID" value="GCB62847.1"/>
    <property type="molecule type" value="Genomic_DNA"/>
</dbReference>
<organism evidence="3 4">
    <name type="scientific">Scyliorhinus torazame</name>
    <name type="common">Cloudy catshark</name>
    <name type="synonym">Catulus torazame</name>
    <dbReference type="NCBI Taxonomy" id="75743"/>
    <lineage>
        <taxon>Eukaryota</taxon>
        <taxon>Metazoa</taxon>
        <taxon>Chordata</taxon>
        <taxon>Craniata</taxon>
        <taxon>Vertebrata</taxon>
        <taxon>Chondrichthyes</taxon>
        <taxon>Elasmobranchii</taxon>
        <taxon>Galeomorphii</taxon>
        <taxon>Galeoidea</taxon>
        <taxon>Carcharhiniformes</taxon>
        <taxon>Scyliorhinidae</taxon>
        <taxon>Scyliorhinus</taxon>
    </lineage>
</organism>
<keyword evidence="4" id="KW-1185">Reference proteome</keyword>
<protein>
    <submittedName>
        <fullName evidence="3">Uncharacterized protein</fullName>
    </submittedName>
</protein>
<dbReference type="Proteomes" id="UP000288216">
    <property type="component" value="Unassembled WGS sequence"/>
</dbReference>
<dbReference type="OrthoDB" id="9927493at2759"/>
<comment type="similarity">
    <text evidence="1 2">Belongs to the actin family.</text>
</comment>
<dbReference type="PANTHER" id="PTHR11937">
    <property type="entry name" value="ACTIN"/>
    <property type="match status" value="1"/>
</dbReference>
<dbReference type="OMA" id="QKFICPE"/>
<reference evidence="3 4" key="1">
    <citation type="journal article" date="2018" name="Nat. Ecol. Evol.">
        <title>Shark genomes provide insights into elasmobranch evolution and the origin of vertebrates.</title>
        <authorList>
            <person name="Hara Y"/>
            <person name="Yamaguchi K"/>
            <person name="Onimaru K"/>
            <person name="Kadota M"/>
            <person name="Koyanagi M"/>
            <person name="Keeley SD"/>
            <person name="Tatsumi K"/>
            <person name="Tanaka K"/>
            <person name="Motone F"/>
            <person name="Kageyama Y"/>
            <person name="Nozu R"/>
            <person name="Adachi N"/>
            <person name="Nishimura O"/>
            <person name="Nakagawa R"/>
            <person name="Tanegashima C"/>
            <person name="Kiyatake I"/>
            <person name="Matsumoto R"/>
            <person name="Murakumo K"/>
            <person name="Nishida K"/>
            <person name="Terakita A"/>
            <person name="Kuratani S"/>
            <person name="Sato K"/>
            <person name="Hyodo S Kuraku.S."/>
        </authorList>
    </citation>
    <scope>NUCLEOTIDE SEQUENCE [LARGE SCALE GENOMIC DNA]</scope>
</reference>
<evidence type="ECO:0000313" key="4">
    <source>
        <dbReference type="Proteomes" id="UP000288216"/>
    </source>
</evidence>
<name>A0A401NPT1_SCYTO</name>
<dbReference type="FunFam" id="3.30.420.40:FF:000050">
    <property type="entry name" value="Actin, alpha skeletal muscle"/>
    <property type="match status" value="1"/>
</dbReference>
<gene>
    <name evidence="3" type="ORF">scyTo_0011534</name>
</gene>
<dbReference type="SMART" id="SM00268">
    <property type="entry name" value="ACTIN"/>
    <property type="match status" value="1"/>
</dbReference>
<dbReference type="SUPFAM" id="SSF53067">
    <property type="entry name" value="Actin-like ATPase domain"/>
    <property type="match status" value="2"/>
</dbReference>
<accession>A0A401NPT1</accession>
<dbReference type="AlphaFoldDB" id="A0A401NPT1"/>
<proteinExistence type="inferred from homology"/>
<dbReference type="FunFam" id="3.90.640.10:FF:000007">
    <property type="entry name" value="Actin like 7B"/>
    <property type="match status" value="1"/>
</dbReference>
<comment type="caution">
    <text evidence="3">The sequence shown here is derived from an EMBL/GenBank/DDBJ whole genome shotgun (WGS) entry which is preliminary data.</text>
</comment>